<dbReference type="AlphaFoldDB" id="A0A3M2LIR7"/>
<accession>A0A3M2LIR7</accession>
<keyword evidence="1" id="KW-0472">Membrane</keyword>
<evidence type="ECO:0008006" key="4">
    <source>
        <dbReference type="Google" id="ProtNLM"/>
    </source>
</evidence>
<keyword evidence="1" id="KW-1133">Transmembrane helix</keyword>
<feature type="transmembrane region" description="Helical" evidence="1">
    <location>
        <begin position="109"/>
        <end position="132"/>
    </location>
</feature>
<comment type="caution">
    <text evidence="2">The sequence shown here is derived from an EMBL/GenBank/DDBJ whole genome shotgun (WGS) entry which is preliminary data.</text>
</comment>
<reference evidence="2 3" key="1">
    <citation type="submission" date="2018-10" db="EMBL/GenBank/DDBJ databases">
        <title>Isolation from soil.</title>
        <authorList>
            <person name="Hu J."/>
        </authorList>
    </citation>
    <scope>NUCLEOTIDE SEQUENCE [LARGE SCALE GENOMIC DNA]</scope>
    <source>
        <strain evidence="2 3">NEAU-Ht49</strain>
    </source>
</reference>
<organism evidence="2 3">
    <name type="scientific">Actinomadura harenae</name>
    <dbReference type="NCBI Taxonomy" id="2483351"/>
    <lineage>
        <taxon>Bacteria</taxon>
        <taxon>Bacillati</taxon>
        <taxon>Actinomycetota</taxon>
        <taxon>Actinomycetes</taxon>
        <taxon>Streptosporangiales</taxon>
        <taxon>Thermomonosporaceae</taxon>
        <taxon>Actinomadura</taxon>
    </lineage>
</organism>
<dbReference type="Proteomes" id="UP000282674">
    <property type="component" value="Unassembled WGS sequence"/>
</dbReference>
<keyword evidence="3" id="KW-1185">Reference proteome</keyword>
<evidence type="ECO:0000313" key="2">
    <source>
        <dbReference type="EMBL" id="RMI37377.1"/>
    </source>
</evidence>
<sequence>MTSLALTVAMFAGAGLCLESAITQGNATSRASAGKGRPGTFVADVRRCSRSCSWYGSFTADDLTAPGARDRELRGAHESSVTAGQRIRVRDVGRFVQADGGKAEWGSTIANAMGTFVLGIFGVLGVVSMTVLSNRHRRRRRRPA</sequence>
<name>A0A3M2LIR7_9ACTN</name>
<gene>
    <name evidence="2" type="ORF">EBO15_36025</name>
</gene>
<evidence type="ECO:0000256" key="1">
    <source>
        <dbReference type="SAM" id="Phobius"/>
    </source>
</evidence>
<protein>
    <recommendedName>
        <fullName evidence="4">DUF3592 domain-containing protein</fullName>
    </recommendedName>
</protein>
<dbReference type="EMBL" id="RFFG01000108">
    <property type="protein sequence ID" value="RMI37377.1"/>
    <property type="molecule type" value="Genomic_DNA"/>
</dbReference>
<keyword evidence="1" id="KW-0812">Transmembrane</keyword>
<proteinExistence type="predicted"/>
<evidence type="ECO:0000313" key="3">
    <source>
        <dbReference type="Proteomes" id="UP000282674"/>
    </source>
</evidence>